<keyword evidence="3" id="KW-1003">Cell membrane</keyword>
<keyword evidence="5 8" id="KW-1133">Transmembrane helix</keyword>
<gene>
    <name evidence="9" type="ORF">N7515_008222</name>
</gene>
<evidence type="ECO:0000313" key="9">
    <source>
        <dbReference type="EMBL" id="KAJ5124397.1"/>
    </source>
</evidence>
<feature type="transmembrane region" description="Helical" evidence="8">
    <location>
        <begin position="219"/>
        <end position="242"/>
    </location>
</feature>
<comment type="caution">
    <text evidence="9">The sequence shown here is derived from an EMBL/GenBank/DDBJ whole genome shotgun (WGS) entry which is preliminary data.</text>
</comment>
<reference evidence="9" key="2">
    <citation type="journal article" date="2023" name="IMA Fungus">
        <title>Comparative genomic study of the Penicillium genus elucidates a diverse pangenome and 15 lateral gene transfer events.</title>
        <authorList>
            <person name="Petersen C."/>
            <person name="Sorensen T."/>
            <person name="Nielsen M.R."/>
            <person name="Sondergaard T.E."/>
            <person name="Sorensen J.L."/>
            <person name="Fitzpatrick D.A."/>
            <person name="Frisvad J.C."/>
            <person name="Nielsen K.L."/>
        </authorList>
    </citation>
    <scope>NUCLEOTIDE SEQUENCE</scope>
    <source>
        <strain evidence="9">IBT 22155</strain>
    </source>
</reference>
<evidence type="ECO:0000256" key="4">
    <source>
        <dbReference type="ARBA" id="ARBA00022692"/>
    </source>
</evidence>
<feature type="region of interest" description="Disordered" evidence="7">
    <location>
        <begin position="1"/>
        <end position="34"/>
    </location>
</feature>
<evidence type="ECO:0000256" key="3">
    <source>
        <dbReference type="ARBA" id="ARBA00022475"/>
    </source>
</evidence>
<dbReference type="PANTHER" id="PTHR43549">
    <property type="entry name" value="MULTIDRUG RESISTANCE PROTEIN YPNP-RELATED"/>
    <property type="match status" value="1"/>
</dbReference>
<keyword evidence="6 8" id="KW-0472">Membrane</keyword>
<dbReference type="PANTHER" id="PTHR43549:SF2">
    <property type="entry name" value="MULTIDRUG RESISTANCE PROTEIN NORM-RELATED"/>
    <property type="match status" value="1"/>
</dbReference>
<evidence type="ECO:0000256" key="1">
    <source>
        <dbReference type="ARBA" id="ARBA00004651"/>
    </source>
</evidence>
<feature type="compositionally biased region" description="Acidic residues" evidence="7">
    <location>
        <begin position="19"/>
        <end position="28"/>
    </location>
</feature>
<dbReference type="OrthoDB" id="2119662at2759"/>
<evidence type="ECO:0000256" key="7">
    <source>
        <dbReference type="SAM" id="MobiDB-lite"/>
    </source>
</evidence>
<dbReference type="GO" id="GO:0005886">
    <property type="term" value="C:plasma membrane"/>
    <property type="evidence" value="ECO:0007669"/>
    <property type="project" value="UniProtKB-SubCell"/>
</dbReference>
<organism evidence="9 10">
    <name type="scientific">Penicillium bovifimosum</name>
    <dbReference type="NCBI Taxonomy" id="126998"/>
    <lineage>
        <taxon>Eukaryota</taxon>
        <taxon>Fungi</taxon>
        <taxon>Dikarya</taxon>
        <taxon>Ascomycota</taxon>
        <taxon>Pezizomycotina</taxon>
        <taxon>Eurotiomycetes</taxon>
        <taxon>Eurotiomycetidae</taxon>
        <taxon>Eurotiales</taxon>
        <taxon>Aspergillaceae</taxon>
        <taxon>Penicillium</taxon>
    </lineage>
</organism>
<proteinExistence type="predicted"/>
<dbReference type="Proteomes" id="UP001149079">
    <property type="component" value="Unassembled WGS sequence"/>
</dbReference>
<dbReference type="GeneID" id="81408136"/>
<dbReference type="EMBL" id="JAPQKL010000006">
    <property type="protein sequence ID" value="KAJ5124397.1"/>
    <property type="molecule type" value="Genomic_DNA"/>
</dbReference>
<name>A0A9W9GNR4_9EURO</name>
<dbReference type="AlphaFoldDB" id="A0A9W9GNR4"/>
<feature type="transmembrane region" description="Helical" evidence="8">
    <location>
        <begin position="40"/>
        <end position="58"/>
    </location>
</feature>
<evidence type="ECO:0000313" key="10">
    <source>
        <dbReference type="Proteomes" id="UP001149079"/>
    </source>
</evidence>
<evidence type="ECO:0000256" key="6">
    <source>
        <dbReference type="ARBA" id="ARBA00023136"/>
    </source>
</evidence>
<evidence type="ECO:0000256" key="5">
    <source>
        <dbReference type="ARBA" id="ARBA00022989"/>
    </source>
</evidence>
<sequence>MDPATNKRPVVRGTMVRQEEEDVTEEPEVPQSPKPWNRDTYLGSLLFNIGAFALPALYNTLSKLWVANIDSKQVVTTDIYTYIGVIVEVLNEGLPRSAWLVIGDKSTRSMRSRLDLAYTMVLAQSVLGILMTVIFLAASERLASGFVPVDVRRASITYVRLSSVQAVTSAVEAALSASTRALDNPDVPLIISSAKFVVNIVLDLLVISKVHVGGWKPTIVMQAVIRLVCDSVSTLAGLVYFLTIVVRRCQKDTDSPSRLQSSISALVTLVKPSIYTFAESAVRNAIYLWLVHRIILLGSDYATAWGVFNTIRWGLIMVPVQALESSTLAFVGHNWGLFRAQRDTEYPTASKKEILYMIRPAILSISIALVFETIMCIALSIRGIESFAHYLSDSTVVARITQTMWKNIDWTYIFYGLNTQIAAILLATSPRWFLYQSIASNSLWDLPWAIVVTVTSLPKTLAWTYYAIIFGGALVFGFIIVNLAAVLWAYRLMQGKIRVRSGIRND</sequence>
<feature type="transmembrane region" description="Helical" evidence="8">
    <location>
        <begin position="463"/>
        <end position="490"/>
    </location>
</feature>
<evidence type="ECO:0000256" key="8">
    <source>
        <dbReference type="SAM" id="Phobius"/>
    </source>
</evidence>
<evidence type="ECO:0000256" key="2">
    <source>
        <dbReference type="ARBA" id="ARBA00022448"/>
    </source>
</evidence>
<feature type="transmembrane region" description="Helical" evidence="8">
    <location>
        <begin position="441"/>
        <end position="457"/>
    </location>
</feature>
<keyword evidence="10" id="KW-1185">Reference proteome</keyword>
<feature type="transmembrane region" description="Helical" evidence="8">
    <location>
        <begin position="361"/>
        <end position="381"/>
    </location>
</feature>
<protein>
    <submittedName>
        <fullName evidence="9">Uncharacterized protein</fullName>
    </submittedName>
</protein>
<feature type="transmembrane region" description="Helical" evidence="8">
    <location>
        <begin position="116"/>
        <end position="138"/>
    </location>
</feature>
<keyword evidence="2" id="KW-0813">Transport</keyword>
<keyword evidence="4 8" id="KW-0812">Transmembrane</keyword>
<dbReference type="RefSeq" id="XP_056518796.1">
    <property type="nucleotide sequence ID" value="XM_056668966.1"/>
</dbReference>
<reference evidence="9" key="1">
    <citation type="submission" date="2022-11" db="EMBL/GenBank/DDBJ databases">
        <authorList>
            <person name="Petersen C."/>
        </authorList>
    </citation>
    <scope>NUCLEOTIDE SEQUENCE</scope>
    <source>
        <strain evidence="9">IBT 22155</strain>
    </source>
</reference>
<feature type="transmembrane region" description="Helical" evidence="8">
    <location>
        <begin position="412"/>
        <end position="434"/>
    </location>
</feature>
<dbReference type="InterPro" id="IPR052031">
    <property type="entry name" value="Membrane_Transporter-Flippase"/>
</dbReference>
<comment type="subcellular location">
    <subcellularLocation>
        <location evidence="1">Cell membrane</location>
        <topology evidence="1">Multi-pass membrane protein</topology>
    </subcellularLocation>
</comment>
<accession>A0A9W9GNR4</accession>